<dbReference type="Proteomes" id="UP000736164">
    <property type="component" value="Unassembled WGS sequence"/>
</dbReference>
<accession>A0A8J7P442</accession>
<dbReference type="InterPro" id="IPR027235">
    <property type="entry name" value="PFD2"/>
</dbReference>
<evidence type="ECO:0000313" key="6">
    <source>
        <dbReference type="Proteomes" id="UP000736164"/>
    </source>
</evidence>
<evidence type="ECO:0000256" key="3">
    <source>
        <dbReference type="ARBA" id="ARBA00024667"/>
    </source>
</evidence>
<evidence type="ECO:0000256" key="2">
    <source>
        <dbReference type="ARBA" id="ARBA00023186"/>
    </source>
</evidence>
<dbReference type="GO" id="GO:0051082">
    <property type="term" value="F:unfolded protein binding"/>
    <property type="evidence" value="ECO:0007669"/>
    <property type="project" value="InterPro"/>
</dbReference>
<dbReference type="GO" id="GO:0006457">
    <property type="term" value="P:protein folding"/>
    <property type="evidence" value="ECO:0007669"/>
    <property type="project" value="InterPro"/>
</dbReference>
<dbReference type="AlphaFoldDB" id="A0A8J7P442"/>
<dbReference type="EMBL" id="JAAWVO010066533">
    <property type="protein sequence ID" value="MBN3323664.1"/>
    <property type="molecule type" value="Genomic_DNA"/>
</dbReference>
<name>A0A8J7P442_ATRSP</name>
<keyword evidence="6" id="KW-1185">Reference proteome</keyword>
<feature type="non-terminal residue" evidence="5">
    <location>
        <position position="200"/>
    </location>
</feature>
<comment type="caution">
    <text evidence="5">The sequence shown here is derived from an EMBL/GenBank/DDBJ whole genome shotgun (WGS) entry which is preliminary data.</text>
</comment>
<dbReference type="GO" id="GO:0016272">
    <property type="term" value="C:prefoldin complex"/>
    <property type="evidence" value="ECO:0007669"/>
    <property type="project" value="InterPro"/>
</dbReference>
<feature type="compositionally biased region" description="Polar residues" evidence="4">
    <location>
        <begin position="30"/>
        <end position="39"/>
    </location>
</feature>
<keyword evidence="2" id="KW-0143">Chaperone</keyword>
<evidence type="ECO:0000313" key="5">
    <source>
        <dbReference type="EMBL" id="MBN3323664.1"/>
    </source>
</evidence>
<dbReference type="Pfam" id="PF01920">
    <property type="entry name" value="Prefoldin_2"/>
    <property type="match status" value="1"/>
</dbReference>
<feature type="region of interest" description="Disordered" evidence="4">
    <location>
        <begin position="1"/>
        <end position="51"/>
    </location>
</feature>
<dbReference type="Gene3D" id="1.10.287.370">
    <property type="match status" value="1"/>
</dbReference>
<gene>
    <name evidence="5" type="primary">Pfdn2</name>
    <name evidence="5" type="ORF">GTO95_0011554</name>
</gene>
<comment type="similarity">
    <text evidence="1">Belongs to the prefoldin subunit beta family.</text>
</comment>
<organism evidence="5 6">
    <name type="scientific">Atractosteus spatula</name>
    <name type="common">Alligator gar</name>
    <name type="synonym">Lepisosteus spatula</name>
    <dbReference type="NCBI Taxonomy" id="7917"/>
    <lineage>
        <taxon>Eukaryota</taxon>
        <taxon>Metazoa</taxon>
        <taxon>Chordata</taxon>
        <taxon>Craniata</taxon>
        <taxon>Vertebrata</taxon>
        <taxon>Euteleostomi</taxon>
        <taxon>Actinopterygii</taxon>
        <taxon>Neopterygii</taxon>
        <taxon>Holostei</taxon>
        <taxon>Semionotiformes</taxon>
        <taxon>Lepisosteidae</taxon>
        <taxon>Atractosteus</taxon>
    </lineage>
</organism>
<evidence type="ECO:0000256" key="4">
    <source>
        <dbReference type="SAM" id="MobiDB-lite"/>
    </source>
</evidence>
<protein>
    <submittedName>
        <fullName evidence="5">PFD2 protein</fullName>
    </submittedName>
</protein>
<comment type="function">
    <text evidence="3">Binds specifically to cytosolic chaperonin (c-CPN) and transfers target proteins to it. Binds to nascent polypeptide chain and promotes folding in an environment in which there are many competing pathways for nonnative proteins.</text>
</comment>
<dbReference type="InterPro" id="IPR002777">
    <property type="entry name" value="PFD_beta-like"/>
</dbReference>
<evidence type="ECO:0000256" key="1">
    <source>
        <dbReference type="ARBA" id="ARBA00008045"/>
    </source>
</evidence>
<sequence>MRLTRIGLRDPWRGTECSLGTRADRRRSGPSENTEQGPTHGQGEEPSVESHPPALLEELRDSTLISLNPGGPDLRRARNYPQISQVELLRAGTCPAFACCSLSGEVRPAVQIRIVAQLAACCAWLSPRDALALLGGRRERERDRSLVIETLREVDPARKCFRLVGGVLVERTVREVLPALESNKEQVRPTPGREGGRWGS</sequence>
<dbReference type="InterPro" id="IPR009053">
    <property type="entry name" value="Prefoldin"/>
</dbReference>
<dbReference type="PANTHER" id="PTHR13303">
    <property type="entry name" value="PREFOLDIN SUBUNIT 2"/>
    <property type="match status" value="1"/>
</dbReference>
<reference evidence="5" key="1">
    <citation type="journal article" date="2021" name="Cell">
        <title>Tracing the genetic footprints of vertebrate landing in non-teleost ray-finned fishes.</title>
        <authorList>
            <person name="Bi X."/>
            <person name="Wang K."/>
            <person name="Yang L."/>
            <person name="Pan H."/>
            <person name="Jiang H."/>
            <person name="Wei Q."/>
            <person name="Fang M."/>
            <person name="Yu H."/>
            <person name="Zhu C."/>
            <person name="Cai Y."/>
            <person name="He Y."/>
            <person name="Gan X."/>
            <person name="Zeng H."/>
            <person name="Yu D."/>
            <person name="Zhu Y."/>
            <person name="Jiang H."/>
            <person name="Qiu Q."/>
            <person name="Yang H."/>
            <person name="Zhang Y.E."/>
            <person name="Wang W."/>
            <person name="Zhu M."/>
            <person name="He S."/>
            <person name="Zhang G."/>
        </authorList>
    </citation>
    <scope>NUCLEOTIDE SEQUENCE</scope>
    <source>
        <strain evidence="5">Allg_001</strain>
    </source>
</reference>
<dbReference type="SUPFAM" id="SSF46579">
    <property type="entry name" value="Prefoldin"/>
    <property type="match status" value="1"/>
</dbReference>
<proteinExistence type="inferred from homology"/>
<feature type="non-terminal residue" evidence="5">
    <location>
        <position position="1"/>
    </location>
</feature>